<protein>
    <submittedName>
        <fullName evidence="1">Methyltransferase domain-containing protein</fullName>
    </submittedName>
</protein>
<keyword evidence="1" id="KW-0808">Transferase</keyword>
<dbReference type="Pfam" id="PF13489">
    <property type="entry name" value="Methyltransf_23"/>
    <property type="match status" value="1"/>
</dbReference>
<gene>
    <name evidence="1" type="ORF">ENL39_01040</name>
</gene>
<dbReference type="Gene3D" id="3.40.50.150">
    <property type="entry name" value="Vaccinia Virus protein VP39"/>
    <property type="match status" value="1"/>
</dbReference>
<organism evidence="1">
    <name type="scientific">Aerophobetes bacterium</name>
    <dbReference type="NCBI Taxonomy" id="2030807"/>
    <lineage>
        <taxon>Bacteria</taxon>
        <taxon>Candidatus Aerophobota</taxon>
    </lineage>
</organism>
<proteinExistence type="predicted"/>
<sequence length="196" mass="22918">MYEHLKHFGQWQRNYAAWMNAVFRLGGRELLDVGTAYGAHVKAFREAGIYAWGCDKCSEMIKNTPFREIYPYLFVWDITHKLGDLSKLYDVVVSHGVLEHINVDDLLKANLNMLSVLQTGGLYVHIITVQESPAWARDGDPTHVTIKPIAWWRNYFEQFDLIDLTKFYEGAIREAEREIQPFRKENGWGVFIYEKK</sequence>
<accession>A0A7V5HY38</accession>
<evidence type="ECO:0000313" key="1">
    <source>
        <dbReference type="EMBL" id="HHF98060.1"/>
    </source>
</evidence>
<dbReference type="EMBL" id="DRTT01000029">
    <property type="protein sequence ID" value="HHF98060.1"/>
    <property type="molecule type" value="Genomic_DNA"/>
</dbReference>
<dbReference type="GO" id="GO:0008168">
    <property type="term" value="F:methyltransferase activity"/>
    <property type="evidence" value="ECO:0007669"/>
    <property type="project" value="UniProtKB-KW"/>
</dbReference>
<dbReference type="InterPro" id="IPR029063">
    <property type="entry name" value="SAM-dependent_MTases_sf"/>
</dbReference>
<dbReference type="Proteomes" id="UP000886070">
    <property type="component" value="Unassembled WGS sequence"/>
</dbReference>
<name>A0A7V5HY38_UNCAE</name>
<dbReference type="AlphaFoldDB" id="A0A7V5HY38"/>
<reference evidence="1" key="1">
    <citation type="journal article" date="2020" name="mSystems">
        <title>Genome- and Community-Level Interaction Insights into Carbon Utilization and Element Cycling Functions of Hydrothermarchaeota in Hydrothermal Sediment.</title>
        <authorList>
            <person name="Zhou Z."/>
            <person name="Liu Y."/>
            <person name="Xu W."/>
            <person name="Pan J."/>
            <person name="Luo Z.H."/>
            <person name="Li M."/>
        </authorList>
    </citation>
    <scope>NUCLEOTIDE SEQUENCE [LARGE SCALE GENOMIC DNA]</scope>
    <source>
        <strain evidence="1">HyVt-92</strain>
    </source>
</reference>
<comment type="caution">
    <text evidence="1">The sequence shown here is derived from an EMBL/GenBank/DDBJ whole genome shotgun (WGS) entry which is preliminary data.</text>
</comment>
<keyword evidence="1" id="KW-0489">Methyltransferase</keyword>
<dbReference type="GO" id="GO:0032259">
    <property type="term" value="P:methylation"/>
    <property type="evidence" value="ECO:0007669"/>
    <property type="project" value="UniProtKB-KW"/>
</dbReference>
<dbReference type="SUPFAM" id="SSF53335">
    <property type="entry name" value="S-adenosyl-L-methionine-dependent methyltransferases"/>
    <property type="match status" value="1"/>
</dbReference>